<dbReference type="InterPro" id="IPR041698">
    <property type="entry name" value="Methyltransf_25"/>
</dbReference>
<organism evidence="4 5">
    <name type="scientific">Trebonia kvetii</name>
    <dbReference type="NCBI Taxonomy" id="2480626"/>
    <lineage>
        <taxon>Bacteria</taxon>
        <taxon>Bacillati</taxon>
        <taxon>Actinomycetota</taxon>
        <taxon>Actinomycetes</taxon>
        <taxon>Streptosporangiales</taxon>
        <taxon>Treboniaceae</taxon>
        <taxon>Trebonia</taxon>
    </lineage>
</organism>
<feature type="domain" description="Methyltransferase" evidence="3">
    <location>
        <begin position="55"/>
        <end position="146"/>
    </location>
</feature>
<dbReference type="CDD" id="cd02440">
    <property type="entry name" value="AdoMet_MTases"/>
    <property type="match status" value="1"/>
</dbReference>
<evidence type="ECO:0000259" key="3">
    <source>
        <dbReference type="Pfam" id="PF13649"/>
    </source>
</evidence>
<dbReference type="RefSeq" id="WP_145861644.1">
    <property type="nucleotide sequence ID" value="NZ_RPFW01000010.1"/>
</dbReference>
<dbReference type="InterPro" id="IPR029063">
    <property type="entry name" value="SAM-dependent_MTases_sf"/>
</dbReference>
<dbReference type="GO" id="GO:0032259">
    <property type="term" value="P:methylation"/>
    <property type="evidence" value="ECO:0007669"/>
    <property type="project" value="UniProtKB-KW"/>
</dbReference>
<sequence>MTDAWTAGLSQEVAARLRTGFDADAEAYQRTRPVCPPEMFDDLMRLAGLAPGSRVLEIGCGTGQATVPLAERGLAVTAVELGASLAALARVRTARFPAVAVTTSTFEDWQTEDDRPWDAVVAVNSLHWVEQRVRYARPAALLRPGGALAVAGCSWARPSKAEPFWTDVQEDYLAVGFRGSPPPPPERIPPLHLPPEALDYFTENWSRRYPFQLTYSAADYLAQLSTQSGTKELGPARAGEFLARVRRRLDRLGWPDLTATFAGYLAIGIRR</sequence>
<dbReference type="PANTHER" id="PTHR44942">
    <property type="entry name" value="METHYLTRANSF_11 DOMAIN-CONTAINING PROTEIN"/>
    <property type="match status" value="1"/>
</dbReference>
<evidence type="ECO:0000256" key="2">
    <source>
        <dbReference type="ARBA" id="ARBA00022679"/>
    </source>
</evidence>
<dbReference type="GO" id="GO:0008168">
    <property type="term" value="F:methyltransferase activity"/>
    <property type="evidence" value="ECO:0007669"/>
    <property type="project" value="UniProtKB-KW"/>
</dbReference>
<accession>A0A6P2BMA1</accession>
<evidence type="ECO:0000313" key="5">
    <source>
        <dbReference type="Proteomes" id="UP000460272"/>
    </source>
</evidence>
<evidence type="ECO:0000256" key="1">
    <source>
        <dbReference type="ARBA" id="ARBA00022603"/>
    </source>
</evidence>
<dbReference type="Proteomes" id="UP000460272">
    <property type="component" value="Unassembled WGS sequence"/>
</dbReference>
<protein>
    <submittedName>
        <fullName evidence="4">Class I SAM-dependent methyltransferase</fullName>
    </submittedName>
</protein>
<keyword evidence="2 4" id="KW-0808">Transferase</keyword>
<evidence type="ECO:0000313" key="4">
    <source>
        <dbReference type="EMBL" id="TVZ00082.1"/>
    </source>
</evidence>
<keyword evidence="5" id="KW-1185">Reference proteome</keyword>
<name>A0A6P2BMA1_9ACTN</name>
<dbReference type="InterPro" id="IPR051052">
    <property type="entry name" value="Diverse_substrate_MTase"/>
</dbReference>
<dbReference type="EMBL" id="RPFW01000010">
    <property type="protein sequence ID" value="TVZ00082.1"/>
    <property type="molecule type" value="Genomic_DNA"/>
</dbReference>
<dbReference type="Gene3D" id="3.40.50.150">
    <property type="entry name" value="Vaccinia Virus protein VP39"/>
    <property type="match status" value="1"/>
</dbReference>
<gene>
    <name evidence="4" type="ORF">EAS64_39100</name>
</gene>
<dbReference type="PANTHER" id="PTHR44942:SF4">
    <property type="entry name" value="METHYLTRANSFERASE TYPE 11 DOMAIN-CONTAINING PROTEIN"/>
    <property type="match status" value="1"/>
</dbReference>
<dbReference type="Pfam" id="PF13649">
    <property type="entry name" value="Methyltransf_25"/>
    <property type="match status" value="1"/>
</dbReference>
<comment type="caution">
    <text evidence="4">The sequence shown here is derived from an EMBL/GenBank/DDBJ whole genome shotgun (WGS) entry which is preliminary data.</text>
</comment>
<reference evidence="4 5" key="1">
    <citation type="submission" date="2018-11" db="EMBL/GenBank/DDBJ databases">
        <title>Trebonia kvetii gen.nov., sp.nov., a novel acidophilic actinobacterium, and proposal of the new actinobacterial family Treboniaceae fam. nov.</title>
        <authorList>
            <person name="Rapoport D."/>
            <person name="Sagova-Mareckova M."/>
            <person name="Sedlacek I."/>
            <person name="Provaznik J."/>
            <person name="Kralova S."/>
            <person name="Pavlinic D."/>
            <person name="Benes V."/>
            <person name="Kopecky J."/>
        </authorList>
    </citation>
    <scope>NUCLEOTIDE SEQUENCE [LARGE SCALE GENOMIC DNA]</scope>
    <source>
        <strain evidence="4 5">15Tr583</strain>
    </source>
</reference>
<dbReference type="SUPFAM" id="SSF53335">
    <property type="entry name" value="S-adenosyl-L-methionine-dependent methyltransferases"/>
    <property type="match status" value="1"/>
</dbReference>
<proteinExistence type="predicted"/>
<keyword evidence="1 4" id="KW-0489">Methyltransferase</keyword>
<dbReference type="AlphaFoldDB" id="A0A6P2BMA1"/>
<dbReference type="OrthoDB" id="9797252at2"/>